<dbReference type="Proteomes" id="UP000011645">
    <property type="component" value="Unassembled WGS sequence"/>
</dbReference>
<dbReference type="AlphaFoldDB" id="D8J2B0"/>
<dbReference type="HOGENOM" id="CLU_184939_0_0_2"/>
<keyword evidence="7" id="KW-1185">Reference proteome</keyword>
<accession>D8J2B0</accession>
<sequence length="98" mass="11003">MFDEMDEVATDYDQRIREARESAGLSQEDLAGELNEKASLIRKLERGDMLPSDSVQKKLERKLEISLSERGDTEDTEWEGGSSTGSYTLGDVVTRKDS</sequence>
<protein>
    <recommendedName>
        <fullName evidence="3">HTH cro/C1-type domain-containing protein</fullName>
    </recommendedName>
</protein>
<evidence type="ECO:0000256" key="2">
    <source>
        <dbReference type="SAM" id="MobiDB-lite"/>
    </source>
</evidence>
<dbReference type="PATRIC" id="fig|795797.18.peg.1471"/>
<reference evidence="5 7" key="2">
    <citation type="journal article" date="2014" name="PLoS Genet.">
        <title>Phylogenetically driven sequencing of extremely halophilic archaea reveals strategies for static and dynamic osmo-response.</title>
        <authorList>
            <person name="Becker E.A."/>
            <person name="Seitzer P.M."/>
            <person name="Tritt A."/>
            <person name="Larsen D."/>
            <person name="Krusor M."/>
            <person name="Yao A.I."/>
            <person name="Wu D."/>
            <person name="Madern D."/>
            <person name="Eisen J.A."/>
            <person name="Darling A.E."/>
            <person name="Facciotti M.T."/>
        </authorList>
    </citation>
    <scope>NUCLEOTIDE SEQUENCE [LARGE SCALE GENOMIC DNA]</scope>
    <source>
        <strain evidence="5">B3</strain>
        <strain evidence="7">DSM 18796 / CECT 7217 / JCM 14584 / KCTC 4019 / B3</strain>
    </source>
</reference>
<dbReference type="PANTHER" id="PTHR10245:SF15">
    <property type="entry name" value="ENDOTHELIAL DIFFERENTIATION-RELATED FACTOR 1"/>
    <property type="match status" value="1"/>
</dbReference>
<evidence type="ECO:0000259" key="3">
    <source>
        <dbReference type="PROSITE" id="PS50943"/>
    </source>
</evidence>
<evidence type="ECO:0000313" key="5">
    <source>
        <dbReference type="EMBL" id="ELY39449.1"/>
    </source>
</evidence>
<evidence type="ECO:0000313" key="7">
    <source>
        <dbReference type="Proteomes" id="UP000011645"/>
    </source>
</evidence>
<proteinExistence type="predicted"/>
<dbReference type="Proteomes" id="UP000000390">
    <property type="component" value="Chromosome"/>
</dbReference>
<dbReference type="EMBL" id="AOHV01000015">
    <property type="protein sequence ID" value="ELY39449.1"/>
    <property type="molecule type" value="Genomic_DNA"/>
</dbReference>
<dbReference type="CDD" id="cd00093">
    <property type="entry name" value="HTH_XRE"/>
    <property type="match status" value="1"/>
</dbReference>
<dbReference type="STRING" id="795797.HacjB3_07410"/>
<dbReference type="SMART" id="SM00530">
    <property type="entry name" value="HTH_XRE"/>
    <property type="match status" value="1"/>
</dbReference>
<dbReference type="InterPro" id="IPR001387">
    <property type="entry name" value="Cro/C1-type_HTH"/>
</dbReference>
<feature type="domain" description="HTH cro/C1-type" evidence="3">
    <location>
        <begin position="16"/>
        <end position="70"/>
    </location>
</feature>
<dbReference type="PROSITE" id="PS50943">
    <property type="entry name" value="HTH_CROC1"/>
    <property type="match status" value="1"/>
</dbReference>
<evidence type="ECO:0000256" key="1">
    <source>
        <dbReference type="ARBA" id="ARBA00023125"/>
    </source>
</evidence>
<dbReference type="InterPro" id="IPR010982">
    <property type="entry name" value="Lambda_DNA-bd_dom_sf"/>
</dbReference>
<gene>
    <name evidence="4" type="ordered locus">HacjB3_07410</name>
    <name evidence="5" type="ORF">C497_05817</name>
</gene>
<dbReference type="Pfam" id="PF01381">
    <property type="entry name" value="HTH_3"/>
    <property type="match status" value="1"/>
</dbReference>
<keyword evidence="1" id="KW-0238">DNA-binding</keyword>
<dbReference type="Gene3D" id="1.10.260.40">
    <property type="entry name" value="lambda repressor-like DNA-binding domains"/>
    <property type="match status" value="1"/>
</dbReference>
<dbReference type="GO" id="GO:0003677">
    <property type="term" value="F:DNA binding"/>
    <property type="evidence" value="ECO:0007669"/>
    <property type="project" value="UniProtKB-KW"/>
</dbReference>
<reference evidence="4 6" key="1">
    <citation type="journal article" date="2010" name="J. Bacteriol.">
        <title>Complete genome sequence of Halalkalicoccus jeotgali B3(T), an extremely halophilic archaeon.</title>
        <authorList>
            <person name="Roh S.W."/>
            <person name="Nam Y.D."/>
            <person name="Nam S.H."/>
            <person name="Choi S.H."/>
            <person name="Park H.S."/>
            <person name="Bae J.W."/>
        </authorList>
    </citation>
    <scope>NUCLEOTIDE SEQUENCE [LARGE SCALE GENOMIC DNA]</scope>
    <source>
        <strain evidence="4">B3</strain>
        <strain evidence="6">DSM 18796 / CECT 7217 / JCM 14584 / KCTC 4019 / B3</strain>
    </source>
</reference>
<name>D8J2B0_HALJB</name>
<organism evidence="4 6">
    <name type="scientific">Halalkalicoccus jeotgali (strain DSM 18796 / CECT 7217 / JCM 14584 / KCTC 4019 / B3)</name>
    <dbReference type="NCBI Taxonomy" id="795797"/>
    <lineage>
        <taxon>Archaea</taxon>
        <taxon>Methanobacteriati</taxon>
        <taxon>Methanobacteriota</taxon>
        <taxon>Stenosarchaea group</taxon>
        <taxon>Halobacteria</taxon>
        <taxon>Halobacteriales</taxon>
        <taxon>Halococcaceae</taxon>
        <taxon>Halalkalicoccus</taxon>
    </lineage>
</organism>
<dbReference type="eggNOG" id="arCOG01863">
    <property type="taxonomic scope" value="Archaea"/>
</dbReference>
<dbReference type="EMBL" id="CP002062">
    <property type="protein sequence ID" value="ADJ14867.1"/>
    <property type="molecule type" value="Genomic_DNA"/>
</dbReference>
<evidence type="ECO:0000313" key="6">
    <source>
        <dbReference type="Proteomes" id="UP000000390"/>
    </source>
</evidence>
<evidence type="ECO:0000313" key="4">
    <source>
        <dbReference type="EMBL" id="ADJ14867.1"/>
    </source>
</evidence>
<dbReference type="SUPFAM" id="SSF47413">
    <property type="entry name" value="lambda repressor-like DNA-binding domains"/>
    <property type="match status" value="1"/>
</dbReference>
<feature type="region of interest" description="Disordered" evidence="2">
    <location>
        <begin position="66"/>
        <end position="98"/>
    </location>
</feature>
<dbReference type="PANTHER" id="PTHR10245">
    <property type="entry name" value="ENDOTHELIAL DIFFERENTIATION-RELATED FACTOR 1 MULTIPROTEIN BRIDGING FACTOR 1"/>
    <property type="match status" value="1"/>
</dbReference>
<dbReference type="KEGG" id="hje:HacjB3_07410"/>